<reference evidence="2 4" key="1">
    <citation type="submission" date="2017-05" db="EMBL/GenBank/DDBJ databases">
        <title>The Genome Sequence of Enterococcus mundtii 6B1_DIV0119.</title>
        <authorList>
            <consortium name="The Broad Institute Genomics Platform"/>
            <consortium name="The Broad Institute Genomic Center for Infectious Diseases"/>
            <person name="Earl A."/>
            <person name="Manson A."/>
            <person name="Schwartman J."/>
            <person name="Gilmore M."/>
            <person name="Abouelleil A."/>
            <person name="Cao P."/>
            <person name="Chapman S."/>
            <person name="Cusick C."/>
            <person name="Shea T."/>
            <person name="Young S."/>
            <person name="Neafsey D."/>
            <person name="Nusbaum C."/>
            <person name="Birren B."/>
        </authorList>
    </citation>
    <scope>NUCLEOTIDE SEQUENCE [LARGE SCALE GENOMIC DNA]</scope>
    <source>
        <strain evidence="2 4">6B1_DIV0119</strain>
    </source>
</reference>
<evidence type="ECO:0000313" key="2">
    <source>
        <dbReference type="EMBL" id="OTP27317.1"/>
    </source>
</evidence>
<dbReference type="EMBL" id="PYGR01000042">
    <property type="protein sequence ID" value="PTO34875.1"/>
    <property type="molecule type" value="Genomic_DNA"/>
</dbReference>
<dbReference type="EMBL" id="NGMS01000001">
    <property type="protein sequence ID" value="OTP27317.1"/>
    <property type="molecule type" value="Genomic_DNA"/>
</dbReference>
<keyword evidence="1" id="KW-0812">Transmembrane</keyword>
<evidence type="ECO:0000256" key="1">
    <source>
        <dbReference type="SAM" id="Phobius"/>
    </source>
</evidence>
<evidence type="ECO:0000313" key="3">
    <source>
        <dbReference type="EMBL" id="PTO34875.1"/>
    </source>
</evidence>
<organism evidence="2 4">
    <name type="scientific">Enterococcus mundtii</name>
    <dbReference type="NCBI Taxonomy" id="53346"/>
    <lineage>
        <taxon>Bacteria</taxon>
        <taxon>Bacillati</taxon>
        <taxon>Bacillota</taxon>
        <taxon>Bacilli</taxon>
        <taxon>Lactobacillales</taxon>
        <taxon>Enterococcaceae</taxon>
        <taxon>Enterococcus</taxon>
    </lineage>
</organism>
<comment type="caution">
    <text evidence="2">The sequence shown here is derived from an EMBL/GenBank/DDBJ whole genome shotgun (WGS) entry which is preliminary data.</text>
</comment>
<dbReference type="Proteomes" id="UP000195024">
    <property type="component" value="Unassembled WGS sequence"/>
</dbReference>
<evidence type="ECO:0000313" key="4">
    <source>
        <dbReference type="Proteomes" id="UP000195024"/>
    </source>
</evidence>
<dbReference type="AlphaFoldDB" id="A0A1A6GAW8"/>
<protein>
    <submittedName>
        <fullName evidence="3">Maltodextrose utilization protein MalA</fullName>
    </submittedName>
</protein>
<reference evidence="3 5" key="2">
    <citation type="submission" date="2018-03" db="EMBL/GenBank/DDBJ databases">
        <title>Draft genome sequences of four Enterococcus mundtii strains isolated from beef slaughterhouses in Kenya.</title>
        <authorList>
            <person name="Wambui J."/>
            <person name="Stevens M."/>
            <person name="Njage P."/>
            <person name="Stephan R."/>
            <person name="Tasara T."/>
        </authorList>
    </citation>
    <scope>NUCLEOTIDE SEQUENCE [LARGE SCALE GENOMIC DNA]</scope>
    <source>
        <strain evidence="3 5">H18-EM</strain>
    </source>
</reference>
<keyword evidence="1" id="KW-0472">Membrane</keyword>
<sequence length="273" mass="31214">MDKFPLNYFSSLRSPKQLFLGRKQLTWPKFIVIFLFLISFMVMPITLFYTNQVSAIPMEQFLSVNTLIDQEGVARLRELQLTNGRLTADSEIISVTNDVIIGTALTTEEMAERGAAINFEETSWTIRQEEDGQTREYNMSYPSSFDFMRMTSPKEFEQFLENEFYASNRPMIILSYSLTLGILLFIMTGLILFGAAFFLWLTRKSKFSSIKNFKESANLMLNVLGVSSIIAGFVGFIHFDFVLMMGIQSTIAVLLLLWIFAKTGFKDSKAIQV</sequence>
<keyword evidence="1" id="KW-1133">Transmembrane helix</keyword>
<name>A0A1A6GAW8_ENTMU</name>
<evidence type="ECO:0000313" key="5">
    <source>
        <dbReference type="Proteomes" id="UP000244022"/>
    </source>
</evidence>
<feature type="transmembrane region" description="Helical" evidence="1">
    <location>
        <begin position="219"/>
        <end position="237"/>
    </location>
</feature>
<feature type="transmembrane region" description="Helical" evidence="1">
    <location>
        <begin position="30"/>
        <end position="49"/>
    </location>
</feature>
<dbReference type="Proteomes" id="UP000244022">
    <property type="component" value="Unassembled WGS sequence"/>
</dbReference>
<feature type="transmembrane region" description="Helical" evidence="1">
    <location>
        <begin position="173"/>
        <end position="199"/>
    </location>
</feature>
<accession>A0A1A6GAW8</accession>
<feature type="transmembrane region" description="Helical" evidence="1">
    <location>
        <begin position="243"/>
        <end position="261"/>
    </location>
</feature>
<proteinExistence type="predicted"/>
<gene>
    <name evidence="2" type="ORF">A5802_001052</name>
    <name evidence="3" type="ORF">C6N14_10120</name>
</gene>
<dbReference type="RefSeq" id="WP_065095838.1">
    <property type="nucleotide sequence ID" value="NZ_LSMC01000026.1"/>
</dbReference>